<dbReference type="Proteomes" id="UP000001589">
    <property type="component" value="Chromosome"/>
</dbReference>
<dbReference type="RefSeq" id="WP_011819921.1">
    <property type="nucleotide sequence ID" value="NC_008817.1"/>
</dbReference>
<reference evidence="2 3" key="1">
    <citation type="journal article" date="2007" name="PLoS Genet.">
        <title>Patterns and implications of gene gain and loss in the evolution of Prochlorococcus.</title>
        <authorList>
            <person name="Kettler G.C."/>
            <person name="Martiny A.C."/>
            <person name="Huang K."/>
            <person name="Zucker J."/>
            <person name="Coleman M.L."/>
            <person name="Rodrigue S."/>
            <person name="Chen F."/>
            <person name="Lapidus A."/>
            <person name="Ferriera S."/>
            <person name="Johnson J."/>
            <person name="Steglich C."/>
            <person name="Church G.M."/>
            <person name="Richardson P."/>
            <person name="Chisholm S.W."/>
        </authorList>
    </citation>
    <scope>NUCLEOTIDE SEQUENCE [LARGE SCALE GENOMIC DNA]</scope>
    <source>
        <strain evidence="2 3">MIT 9515</strain>
    </source>
</reference>
<dbReference type="KEGG" id="pmc:P9515_06051"/>
<feature type="transmembrane region" description="Helical" evidence="1">
    <location>
        <begin position="34"/>
        <end position="55"/>
    </location>
</feature>
<name>A2BVK3_PROM5</name>
<dbReference type="eggNOG" id="ENOG5030VR1">
    <property type="taxonomic scope" value="Bacteria"/>
</dbReference>
<evidence type="ECO:0000256" key="1">
    <source>
        <dbReference type="SAM" id="Phobius"/>
    </source>
</evidence>
<protein>
    <submittedName>
        <fullName evidence="2">Uncharacterized protein</fullName>
    </submittedName>
</protein>
<sequence length="115" mass="13740">MSRNYYKSIATDKRSLASAIEKNYKDQEDFVSSVFLGLKVCFTLLAMVSLIKIGYSSKIRLTRLREIKDSYLYEKSRFDVLSRRFDDLISFEGEQRFMKDQEQMISRDIIRVIWR</sequence>
<accession>A2BVK3</accession>
<dbReference type="HOGENOM" id="CLU_2106823_0_0_3"/>
<dbReference type="GeneID" id="60201513"/>
<dbReference type="AlphaFoldDB" id="A2BVK3"/>
<gene>
    <name evidence="2" type="ordered locus">P9515_06051</name>
</gene>
<evidence type="ECO:0000313" key="2">
    <source>
        <dbReference type="EMBL" id="ABM71814.1"/>
    </source>
</evidence>
<dbReference type="OrthoDB" id="541240at2"/>
<keyword evidence="1" id="KW-0472">Membrane</keyword>
<organism evidence="2 3">
    <name type="scientific">Prochlorococcus marinus (strain MIT 9515)</name>
    <dbReference type="NCBI Taxonomy" id="167542"/>
    <lineage>
        <taxon>Bacteria</taxon>
        <taxon>Bacillati</taxon>
        <taxon>Cyanobacteriota</taxon>
        <taxon>Cyanophyceae</taxon>
        <taxon>Synechococcales</taxon>
        <taxon>Prochlorococcaceae</taxon>
        <taxon>Prochlorococcus</taxon>
    </lineage>
</organism>
<evidence type="ECO:0000313" key="3">
    <source>
        <dbReference type="Proteomes" id="UP000001589"/>
    </source>
</evidence>
<keyword evidence="1" id="KW-0812">Transmembrane</keyword>
<proteinExistence type="predicted"/>
<dbReference type="STRING" id="167542.P9515_06051"/>
<dbReference type="EMBL" id="CP000552">
    <property type="protein sequence ID" value="ABM71814.1"/>
    <property type="molecule type" value="Genomic_DNA"/>
</dbReference>
<keyword evidence="1" id="KW-1133">Transmembrane helix</keyword>